<proteinExistence type="predicted"/>
<gene>
    <name evidence="1" type="ORF">B0H15DRAFT_810976</name>
</gene>
<organism evidence="1 2">
    <name type="scientific">Mycena belliarum</name>
    <dbReference type="NCBI Taxonomy" id="1033014"/>
    <lineage>
        <taxon>Eukaryota</taxon>
        <taxon>Fungi</taxon>
        <taxon>Dikarya</taxon>
        <taxon>Basidiomycota</taxon>
        <taxon>Agaricomycotina</taxon>
        <taxon>Agaricomycetes</taxon>
        <taxon>Agaricomycetidae</taxon>
        <taxon>Agaricales</taxon>
        <taxon>Marasmiineae</taxon>
        <taxon>Mycenaceae</taxon>
        <taxon>Mycena</taxon>
    </lineage>
</organism>
<name>A0AAD6UGU7_9AGAR</name>
<reference evidence="1" key="1">
    <citation type="submission" date="2023-03" db="EMBL/GenBank/DDBJ databases">
        <title>Massive genome expansion in bonnet fungi (Mycena s.s.) driven by repeated elements and novel gene families across ecological guilds.</title>
        <authorList>
            <consortium name="Lawrence Berkeley National Laboratory"/>
            <person name="Harder C.B."/>
            <person name="Miyauchi S."/>
            <person name="Viragh M."/>
            <person name="Kuo A."/>
            <person name="Thoen E."/>
            <person name="Andreopoulos B."/>
            <person name="Lu D."/>
            <person name="Skrede I."/>
            <person name="Drula E."/>
            <person name="Henrissat B."/>
            <person name="Morin E."/>
            <person name="Kohler A."/>
            <person name="Barry K."/>
            <person name="LaButti K."/>
            <person name="Morin E."/>
            <person name="Salamov A."/>
            <person name="Lipzen A."/>
            <person name="Mereny Z."/>
            <person name="Hegedus B."/>
            <person name="Baldrian P."/>
            <person name="Stursova M."/>
            <person name="Weitz H."/>
            <person name="Taylor A."/>
            <person name="Grigoriev I.V."/>
            <person name="Nagy L.G."/>
            <person name="Martin F."/>
            <person name="Kauserud H."/>
        </authorList>
    </citation>
    <scope>NUCLEOTIDE SEQUENCE</scope>
    <source>
        <strain evidence="1">CBHHK173m</strain>
    </source>
</reference>
<dbReference type="AlphaFoldDB" id="A0AAD6UGU7"/>
<evidence type="ECO:0000313" key="2">
    <source>
        <dbReference type="Proteomes" id="UP001222325"/>
    </source>
</evidence>
<keyword evidence="2" id="KW-1185">Reference proteome</keyword>
<evidence type="ECO:0000313" key="1">
    <source>
        <dbReference type="EMBL" id="KAJ7103108.1"/>
    </source>
</evidence>
<sequence length="88" mass="10308">MVELRRRRRLMCRCQLLQVCLGASPDFRPEFPPRHPHPQFPLSVHILSRFCTASRKNLPHSARCHPDHLQHPKMETIGLHPTRINCLS</sequence>
<dbReference type="EMBL" id="JARJCN010000002">
    <property type="protein sequence ID" value="KAJ7103108.1"/>
    <property type="molecule type" value="Genomic_DNA"/>
</dbReference>
<dbReference type="Proteomes" id="UP001222325">
    <property type="component" value="Unassembled WGS sequence"/>
</dbReference>
<accession>A0AAD6UGU7</accession>
<protein>
    <submittedName>
        <fullName evidence="1">Uncharacterized protein</fullName>
    </submittedName>
</protein>
<comment type="caution">
    <text evidence="1">The sequence shown here is derived from an EMBL/GenBank/DDBJ whole genome shotgun (WGS) entry which is preliminary data.</text>
</comment>